<keyword evidence="2" id="KW-1185">Reference proteome</keyword>
<dbReference type="AlphaFoldDB" id="A0A238WJ41"/>
<dbReference type="NCBIfam" id="NF040567">
    <property type="entry name" value="SCO2524_fam"/>
    <property type="match status" value="1"/>
</dbReference>
<dbReference type="EMBL" id="FZNR01000002">
    <property type="protein sequence ID" value="SNR46341.1"/>
    <property type="molecule type" value="Genomic_DNA"/>
</dbReference>
<dbReference type="InterPro" id="IPR049777">
    <property type="entry name" value="SCO2524-like"/>
</dbReference>
<dbReference type="Proteomes" id="UP000198415">
    <property type="component" value="Unassembled WGS sequence"/>
</dbReference>
<protein>
    <submittedName>
        <fullName evidence="1">Uncharacterized protein</fullName>
    </submittedName>
</protein>
<dbReference type="RefSeq" id="WP_089292356.1">
    <property type="nucleotide sequence ID" value="NZ_BOMU01000023.1"/>
</dbReference>
<accession>A0A238WJ41</accession>
<reference evidence="1 2" key="1">
    <citation type="submission" date="2017-06" db="EMBL/GenBank/DDBJ databases">
        <authorList>
            <person name="Kim H.J."/>
            <person name="Triplett B.A."/>
        </authorList>
    </citation>
    <scope>NUCLEOTIDE SEQUENCE [LARGE SCALE GENOMIC DNA]</scope>
    <source>
        <strain evidence="1 2">DSM 43151</strain>
    </source>
</reference>
<evidence type="ECO:0000313" key="2">
    <source>
        <dbReference type="Proteomes" id="UP000198415"/>
    </source>
</evidence>
<proteinExistence type="predicted"/>
<organism evidence="1 2">
    <name type="scientific">Actinoplanes regularis</name>
    <dbReference type="NCBI Taxonomy" id="52697"/>
    <lineage>
        <taxon>Bacteria</taxon>
        <taxon>Bacillati</taxon>
        <taxon>Actinomycetota</taxon>
        <taxon>Actinomycetes</taxon>
        <taxon>Micromonosporales</taxon>
        <taxon>Micromonosporaceae</taxon>
        <taxon>Actinoplanes</taxon>
    </lineage>
</organism>
<sequence>MRVQPRQQLLEIWQAVVDYSFKDGQWHWGGRDGRNSISDAEQLLCILGPATSIKPFTLDQPDRVEDDVLDAMKALGGRLDIPITLLKAVEEYLTTYTDPSGTPIFSAGNYFRSSDPDHEKISDEQLAQPVVDSFAISLSLSLATIGFARQFRSNLKRRSARADIDRLEAMASKRLTAAMIGLLRSFTVDIFDVDSREGRALCRTVNQRGLSTRRIVPLIQESLQEIRASLRDVTMGSGAGLAEDLDHPDRLFECGWSWGVVRDAPAITTKEEVGEQAPGFAEPAPYIYFTSMALDAIETLVSARTRQLGLLNEEQLRLAQGLQLRWDLTQSYWSTVSVANIGGARWPLEDIPWQRITENESEYFSLHVSSIVVQDLVRKRARDADLDRVGLVLEELANRSRITRRVFGGDKAYQVHAPGFPIELGGSEADTGPVLTWFLSDFAPLLLKRTISLAGLLGDPNLRGRMLALADQIWAQLDSRRLPGERRRGLWDQPRLVFEEYDVVYETPSWYHTKRVVDCLVTAAQVLTEPPLRSTQLTEFAGDLLSEADHLYDQELLQGSPNGGQAMRTELQELQARLKRARSILEERPGTAASLASDVLLRLDRFAAARSDLDGES</sequence>
<name>A0A238WJ41_9ACTN</name>
<dbReference type="OrthoDB" id="3311648at2"/>
<gene>
    <name evidence="1" type="ORF">SAMN06264365_102576</name>
</gene>
<evidence type="ECO:0000313" key="1">
    <source>
        <dbReference type="EMBL" id="SNR46341.1"/>
    </source>
</evidence>